<dbReference type="PANTHER" id="PTHR43649:SF14">
    <property type="entry name" value="BLR3389 PROTEIN"/>
    <property type="match status" value="1"/>
</dbReference>
<organism evidence="1 2">
    <name type="scientific">Actinopolymorpha pittospori</name>
    <dbReference type="NCBI Taxonomy" id="648752"/>
    <lineage>
        <taxon>Bacteria</taxon>
        <taxon>Bacillati</taxon>
        <taxon>Actinomycetota</taxon>
        <taxon>Actinomycetes</taxon>
        <taxon>Propionibacteriales</taxon>
        <taxon>Actinopolymorphaceae</taxon>
        <taxon>Actinopolymorpha</taxon>
    </lineage>
</organism>
<dbReference type="InterPro" id="IPR006059">
    <property type="entry name" value="SBP"/>
</dbReference>
<dbReference type="SUPFAM" id="SSF53850">
    <property type="entry name" value="Periplasmic binding protein-like II"/>
    <property type="match status" value="1"/>
</dbReference>
<evidence type="ECO:0000313" key="2">
    <source>
        <dbReference type="Proteomes" id="UP000638648"/>
    </source>
</evidence>
<dbReference type="RefSeq" id="WP_192752105.1">
    <property type="nucleotide sequence ID" value="NZ_BAABJL010000134.1"/>
</dbReference>
<keyword evidence="2" id="KW-1185">Reference proteome</keyword>
<gene>
    <name evidence="1" type="ORF">HEB94_005166</name>
</gene>
<reference evidence="1" key="1">
    <citation type="submission" date="2020-10" db="EMBL/GenBank/DDBJ databases">
        <title>Sequencing the genomes of 1000 actinobacteria strains.</title>
        <authorList>
            <person name="Klenk H.-P."/>
        </authorList>
    </citation>
    <scope>NUCLEOTIDE SEQUENCE</scope>
    <source>
        <strain evidence="1">DSM 45354</strain>
    </source>
</reference>
<protein>
    <submittedName>
        <fullName evidence="1">Multiple sugar transport system substrate-binding protein</fullName>
    </submittedName>
</protein>
<keyword evidence="1" id="KW-0762">Sugar transport</keyword>
<dbReference type="PANTHER" id="PTHR43649">
    <property type="entry name" value="ARABINOSE-BINDING PROTEIN-RELATED"/>
    <property type="match status" value="1"/>
</dbReference>
<keyword evidence="1" id="KW-0813">Transport</keyword>
<sequence length="388" mass="42371">MTLVTDNATWGPGYSQAGDALHRLVGYHIRSRSVPNVSNYQQIVRMSAQTDSTSDLIKWWNGYRLQDLARAGILTDVSSAWDRAAREGWSDDAELRTSFTFEGRQYGVPLYKSYYVILYSKKAFARLKADVPTTWDEFVHLVEAARRAGMTPIASGGATTWESLIWFQQLVNGLDHGYYQDVTAGRASYTDPVAQQAMRLWADLYRREAFSAPDLSAGSLPGQLAKGTTVMQLYATWTVGSLLTSGLSDADLGAFLLPPPPGGAPSVVVESAGLTVAAKSHKHAAAVAVADSWLDPSVQKVFSNFLKDTSADPSVVPDVGVVRDVATAVKEQQPAQATRYWEASPPALVEGNVQDLSAFMTNPTPANARSTLDSMQRRADKEWKVWNS</sequence>
<dbReference type="InterPro" id="IPR050490">
    <property type="entry name" value="Bact_solute-bd_prot1"/>
</dbReference>
<dbReference type="Pfam" id="PF01547">
    <property type="entry name" value="SBP_bac_1"/>
    <property type="match status" value="1"/>
</dbReference>
<proteinExistence type="predicted"/>
<dbReference type="Proteomes" id="UP000638648">
    <property type="component" value="Unassembled WGS sequence"/>
</dbReference>
<comment type="caution">
    <text evidence="1">The sequence shown here is derived from an EMBL/GenBank/DDBJ whole genome shotgun (WGS) entry which is preliminary data.</text>
</comment>
<name>A0A927MZT5_9ACTN</name>
<dbReference type="Gene3D" id="3.40.190.10">
    <property type="entry name" value="Periplasmic binding protein-like II"/>
    <property type="match status" value="2"/>
</dbReference>
<dbReference type="AlphaFoldDB" id="A0A927MZT5"/>
<dbReference type="EMBL" id="JADBEM010000001">
    <property type="protein sequence ID" value="MBE1608318.1"/>
    <property type="molecule type" value="Genomic_DNA"/>
</dbReference>
<evidence type="ECO:0000313" key="1">
    <source>
        <dbReference type="EMBL" id="MBE1608318.1"/>
    </source>
</evidence>
<accession>A0A927MZT5</accession>